<dbReference type="Gene3D" id="1.25.40.10">
    <property type="entry name" value="Tetratricopeptide repeat domain"/>
    <property type="match status" value="1"/>
</dbReference>
<protein>
    <submittedName>
        <fullName evidence="1">Uncharacterized protein</fullName>
    </submittedName>
</protein>
<accession>A0A2M9G572</accession>
<keyword evidence="2" id="KW-1185">Reference proteome</keyword>
<reference evidence="1 2" key="1">
    <citation type="submission" date="2017-11" db="EMBL/GenBank/DDBJ databases">
        <title>Draft genome sequence of Rhizobiales bacterium SY3-13.</title>
        <authorList>
            <person name="Sun C."/>
        </authorList>
    </citation>
    <scope>NUCLEOTIDE SEQUENCE [LARGE SCALE GENOMIC DNA]</scope>
    <source>
        <strain evidence="1 2">SY3-13</strain>
    </source>
</reference>
<dbReference type="InterPro" id="IPR011990">
    <property type="entry name" value="TPR-like_helical_dom_sf"/>
</dbReference>
<dbReference type="SUPFAM" id="SSF48452">
    <property type="entry name" value="TPR-like"/>
    <property type="match status" value="1"/>
</dbReference>
<sequence length="209" mass="22659">MAELALSAVASVDREDGLFTLLHTLPASIMQMRSAAAKAKGRLAERLFASVDTLIASDRPEEAAHALVLTSQIGANPDRVQALSKDLHGRIVGSMREAVAGGRDKEAFDLAQTLVWMAPASSEGWLTAGRMLLKFDRNQEALAALRQAVEHGQSSQNALLNLARAEIRCGLEREGMLTLFKLLRIAEADDGRYTPLALTSPQRLVRVEC</sequence>
<proteinExistence type="predicted"/>
<organism evidence="1 2">
    <name type="scientific">Minwuia thermotolerans</name>
    <dbReference type="NCBI Taxonomy" id="2056226"/>
    <lineage>
        <taxon>Bacteria</taxon>
        <taxon>Pseudomonadati</taxon>
        <taxon>Pseudomonadota</taxon>
        <taxon>Alphaproteobacteria</taxon>
        <taxon>Minwuiales</taxon>
        <taxon>Minwuiaceae</taxon>
        <taxon>Minwuia</taxon>
    </lineage>
</organism>
<name>A0A2M9G572_9PROT</name>
<evidence type="ECO:0000313" key="1">
    <source>
        <dbReference type="EMBL" id="PJK30865.1"/>
    </source>
</evidence>
<comment type="caution">
    <text evidence="1">The sequence shown here is derived from an EMBL/GenBank/DDBJ whole genome shotgun (WGS) entry which is preliminary data.</text>
</comment>
<dbReference type="AlphaFoldDB" id="A0A2M9G572"/>
<dbReference type="Proteomes" id="UP000229498">
    <property type="component" value="Unassembled WGS sequence"/>
</dbReference>
<dbReference type="EMBL" id="PHIG01000013">
    <property type="protein sequence ID" value="PJK30865.1"/>
    <property type="molecule type" value="Genomic_DNA"/>
</dbReference>
<gene>
    <name evidence="1" type="ORF">CVT23_04450</name>
</gene>
<evidence type="ECO:0000313" key="2">
    <source>
        <dbReference type="Proteomes" id="UP000229498"/>
    </source>
</evidence>